<keyword evidence="4" id="KW-0256">Endoplasmic reticulum</keyword>
<keyword evidence="8" id="KW-0732">Signal</keyword>
<name>A0A8D1ABE1_PIG</name>
<dbReference type="GO" id="GO:0005783">
    <property type="term" value="C:endoplasmic reticulum"/>
    <property type="evidence" value="ECO:0007669"/>
    <property type="project" value="UniProtKB-SubCell"/>
</dbReference>
<keyword evidence="5" id="KW-0408">Iron</keyword>
<feature type="domain" description="Cytochrome b5 heme-binding" evidence="9">
    <location>
        <begin position="148"/>
        <end position="237"/>
    </location>
</feature>
<feature type="compositionally biased region" description="Basic and acidic residues" evidence="7">
    <location>
        <begin position="251"/>
        <end position="265"/>
    </location>
</feature>
<dbReference type="Pfam" id="PF00173">
    <property type="entry name" value="Cyt-b5"/>
    <property type="match status" value="1"/>
</dbReference>
<comment type="similarity">
    <text evidence="6">Belongs to the cytochrome b5 family. MAPR subfamily.</text>
</comment>
<feature type="compositionally biased region" description="Basic residues" evidence="7">
    <location>
        <begin position="61"/>
        <end position="74"/>
    </location>
</feature>
<feature type="compositionally biased region" description="Low complexity" evidence="7">
    <location>
        <begin position="101"/>
        <end position="118"/>
    </location>
</feature>
<dbReference type="Proteomes" id="UP000694728">
    <property type="component" value="Unplaced"/>
</dbReference>
<dbReference type="SUPFAM" id="SSF55856">
    <property type="entry name" value="Cytochrome b5-like heme/steroid binding domain"/>
    <property type="match status" value="1"/>
</dbReference>
<dbReference type="Ensembl" id="ENSSSCT00035066870.1">
    <property type="protein sequence ID" value="ENSSSCP00035027110.1"/>
    <property type="gene ID" value="ENSSSCG00035050188.1"/>
</dbReference>
<evidence type="ECO:0000313" key="11">
    <source>
        <dbReference type="Proteomes" id="UP000694720"/>
    </source>
</evidence>
<evidence type="ECO:0000256" key="3">
    <source>
        <dbReference type="ARBA" id="ARBA00022723"/>
    </source>
</evidence>
<proteinExistence type="inferred from homology"/>
<feature type="region of interest" description="Disordered" evidence="7">
    <location>
        <begin position="244"/>
        <end position="265"/>
    </location>
</feature>
<evidence type="ECO:0000256" key="4">
    <source>
        <dbReference type="ARBA" id="ARBA00022824"/>
    </source>
</evidence>
<evidence type="ECO:0000259" key="9">
    <source>
        <dbReference type="SMART" id="SM01117"/>
    </source>
</evidence>
<evidence type="ECO:0000256" key="8">
    <source>
        <dbReference type="SAM" id="SignalP"/>
    </source>
</evidence>
<dbReference type="Ensembl" id="ENSSSCT00025089245.1">
    <property type="protein sequence ID" value="ENSSSCP00025039036.1"/>
    <property type="gene ID" value="ENSSSCG00025065053.1"/>
</dbReference>
<feature type="signal peptide" evidence="8">
    <location>
        <begin position="1"/>
        <end position="25"/>
    </location>
</feature>
<dbReference type="PANTHER" id="PTHR10281:SF72">
    <property type="entry name" value="NEUDESIN"/>
    <property type="match status" value="1"/>
</dbReference>
<dbReference type="InterPro" id="IPR050577">
    <property type="entry name" value="MAPR/NEUFC/NENF-like"/>
</dbReference>
<evidence type="ECO:0000256" key="5">
    <source>
        <dbReference type="ARBA" id="ARBA00023004"/>
    </source>
</evidence>
<organism evidence="10 11">
    <name type="scientific">Sus scrofa</name>
    <name type="common">Pig</name>
    <dbReference type="NCBI Taxonomy" id="9823"/>
    <lineage>
        <taxon>Eukaryota</taxon>
        <taxon>Metazoa</taxon>
        <taxon>Chordata</taxon>
        <taxon>Craniata</taxon>
        <taxon>Vertebrata</taxon>
        <taxon>Euteleostomi</taxon>
        <taxon>Mammalia</taxon>
        <taxon>Eutheria</taxon>
        <taxon>Laurasiatheria</taxon>
        <taxon>Artiodactyla</taxon>
        <taxon>Suina</taxon>
        <taxon>Suidae</taxon>
        <taxon>Sus</taxon>
    </lineage>
</organism>
<dbReference type="Ensembl" id="ENSSSCT00045043639.1">
    <property type="protein sequence ID" value="ENSSSCP00045030317.1"/>
    <property type="gene ID" value="ENSSSCG00045025601.1"/>
</dbReference>
<dbReference type="Proteomes" id="UP000694727">
    <property type="component" value="Unplaced"/>
</dbReference>
<keyword evidence="2" id="KW-0349">Heme</keyword>
<dbReference type="InterPro" id="IPR036400">
    <property type="entry name" value="Cyt_B5-like_heme/steroid_sf"/>
</dbReference>
<evidence type="ECO:0000256" key="2">
    <source>
        <dbReference type="ARBA" id="ARBA00022617"/>
    </source>
</evidence>
<feature type="compositionally biased region" description="Basic and acidic residues" evidence="7">
    <location>
        <begin position="44"/>
        <end position="59"/>
    </location>
</feature>
<dbReference type="Gene3D" id="3.10.120.10">
    <property type="entry name" value="Cytochrome b5-like heme/steroid binding domain"/>
    <property type="match status" value="1"/>
</dbReference>
<evidence type="ECO:0000313" key="10">
    <source>
        <dbReference type="Ensembl" id="ENSSSCP00035027110.1"/>
    </source>
</evidence>
<keyword evidence="3" id="KW-0479">Metal-binding</keyword>
<protein>
    <recommendedName>
        <fullName evidence="9">Cytochrome b5 heme-binding domain-containing protein</fullName>
    </recommendedName>
</protein>
<sequence>MAGPASRRRLAALALVLALAAGLRAAGPGQTPRPAERGPPVRLFTEEELARYGGDEVSRGARARRRPGRSRGGGRRPLPEPRPGAGRGACRAPLPRPRSPPGAKGASRAAAAPCRPLPQTTPRARRVPLCRFLETHLGWRSVHEPQNFPVLSEDQPIYMAVKGVVFDVTSGKEFYGRGAPYNALTGKDSTRGVAKMSLDPADLTHDTTGLTAEELQSLDDVFTRVYKAKYPIVGYTARRILNEDGSPNLDFKPEDQPHFDIKDEF</sequence>
<evidence type="ECO:0000256" key="1">
    <source>
        <dbReference type="ARBA" id="ARBA00004240"/>
    </source>
</evidence>
<feature type="chain" id="PRO_5044685549" description="Cytochrome b5 heme-binding domain-containing protein" evidence="8">
    <location>
        <begin position="26"/>
        <end position="265"/>
    </location>
</feature>
<evidence type="ECO:0000256" key="6">
    <source>
        <dbReference type="ARBA" id="ARBA00038357"/>
    </source>
</evidence>
<dbReference type="Proteomes" id="UP000694720">
    <property type="component" value="Unplaced"/>
</dbReference>
<dbReference type="SMART" id="SM01117">
    <property type="entry name" value="Cyt-b5"/>
    <property type="match status" value="1"/>
</dbReference>
<dbReference type="GO" id="GO:0046872">
    <property type="term" value="F:metal ion binding"/>
    <property type="evidence" value="ECO:0007669"/>
    <property type="project" value="UniProtKB-KW"/>
</dbReference>
<dbReference type="AlphaFoldDB" id="A0A8D1ABE1"/>
<dbReference type="PANTHER" id="PTHR10281">
    <property type="entry name" value="MEMBRANE-ASSOCIATED PROGESTERONE RECEPTOR COMPONENT-RELATED"/>
    <property type="match status" value="1"/>
</dbReference>
<feature type="region of interest" description="Disordered" evidence="7">
    <location>
        <begin position="24"/>
        <end position="121"/>
    </location>
</feature>
<dbReference type="InterPro" id="IPR001199">
    <property type="entry name" value="Cyt_B5-like_heme/steroid-bd"/>
</dbReference>
<accession>A0A8D1ABE1</accession>
<evidence type="ECO:0000256" key="7">
    <source>
        <dbReference type="SAM" id="MobiDB-lite"/>
    </source>
</evidence>
<comment type="subcellular location">
    <subcellularLocation>
        <location evidence="1">Endoplasmic reticulum</location>
    </subcellularLocation>
</comment>
<reference evidence="10" key="1">
    <citation type="submission" date="2025-05" db="UniProtKB">
        <authorList>
            <consortium name="Ensembl"/>
        </authorList>
    </citation>
    <scope>IDENTIFICATION</scope>
</reference>